<evidence type="ECO:0000256" key="1">
    <source>
        <dbReference type="ARBA" id="ARBA00022603"/>
    </source>
</evidence>
<evidence type="ECO:0000313" key="7">
    <source>
        <dbReference type="Proteomes" id="UP000033000"/>
    </source>
</evidence>
<keyword evidence="1 4" id="KW-0489">Methyltransferase</keyword>
<protein>
    <submittedName>
        <fullName evidence="6">Putative C-5 cytosine-specific DNA methylase I</fullName>
    </submittedName>
</protein>
<dbReference type="GO" id="GO:0032259">
    <property type="term" value="P:methylation"/>
    <property type="evidence" value="ECO:0007669"/>
    <property type="project" value="UniProtKB-KW"/>
</dbReference>
<dbReference type="KEGG" id="vg:24723118"/>
<organism evidence="6 7">
    <name type="scientific">Bacillus phage JBP901</name>
    <dbReference type="NCBI Taxonomy" id="1498212"/>
    <lineage>
        <taxon>Viruses</taxon>
        <taxon>Duplodnaviria</taxon>
        <taxon>Heunggongvirae</taxon>
        <taxon>Uroviricota</taxon>
        <taxon>Caudoviricetes</taxon>
        <taxon>Herelleviridae</taxon>
        <taxon>Bastillevirinae</taxon>
        <taxon>Caeruleovirus</taxon>
        <taxon>Caeruleovirus JBP901</taxon>
    </lineage>
</organism>
<dbReference type="Proteomes" id="UP000033000">
    <property type="component" value="Segment"/>
</dbReference>
<evidence type="ECO:0000313" key="6">
    <source>
        <dbReference type="EMBL" id="AID17851.1"/>
    </source>
</evidence>
<keyword evidence="7" id="KW-1185">Reference proteome</keyword>
<dbReference type="EMBL" id="KJ676859">
    <property type="protein sequence ID" value="AID17851.1"/>
    <property type="molecule type" value="Genomic_DNA"/>
</dbReference>
<evidence type="ECO:0000256" key="3">
    <source>
        <dbReference type="ARBA" id="ARBA00022691"/>
    </source>
</evidence>
<dbReference type="PANTHER" id="PTHR46098">
    <property type="entry name" value="TRNA (CYTOSINE(38)-C(5))-METHYLTRANSFERASE"/>
    <property type="match status" value="1"/>
</dbReference>
<dbReference type="GO" id="GO:0008168">
    <property type="term" value="F:methyltransferase activity"/>
    <property type="evidence" value="ECO:0007669"/>
    <property type="project" value="UniProtKB-KW"/>
</dbReference>
<comment type="similarity">
    <text evidence="4 5">Belongs to the class I-like SAM-binding methyltransferase superfamily. C5-methyltransferase family.</text>
</comment>
<name>A0A0E3DF50_9CAUD</name>
<dbReference type="NCBIfam" id="TIGR00675">
    <property type="entry name" value="dcm"/>
    <property type="match status" value="1"/>
</dbReference>
<dbReference type="InterPro" id="IPR001525">
    <property type="entry name" value="C5_MeTfrase"/>
</dbReference>
<accession>A0A0E3DF50</accession>
<dbReference type="PROSITE" id="PS00095">
    <property type="entry name" value="C5_MTASE_2"/>
    <property type="match status" value="1"/>
</dbReference>
<dbReference type="Gene3D" id="3.40.50.150">
    <property type="entry name" value="Vaccinia Virus protein VP39"/>
    <property type="match status" value="1"/>
</dbReference>
<evidence type="ECO:0000256" key="5">
    <source>
        <dbReference type="RuleBase" id="RU000416"/>
    </source>
</evidence>
<keyword evidence="2 4" id="KW-0808">Transferase</keyword>
<dbReference type="CDD" id="cd00315">
    <property type="entry name" value="Cyt_C5_DNA_methylase"/>
    <property type="match status" value="1"/>
</dbReference>
<gene>
    <name evidence="6" type="ORF">JBP901_gp139</name>
</gene>
<proteinExistence type="inferred from homology"/>
<dbReference type="RefSeq" id="YP_009149177.1">
    <property type="nucleotide sequence ID" value="NC_027352.1"/>
</dbReference>
<reference evidence="6 7" key="1">
    <citation type="journal article" date="2015" name="Arch. Virol.">
        <title>Complete genome sequence and phylogenetic position of the Bacillus cereus group phage JBP901.</title>
        <authorList>
            <person name="Asare P.T."/>
            <person name="Ryu S."/>
            <person name="Kim K.P."/>
        </authorList>
    </citation>
    <scope>NUCLEOTIDE SEQUENCE [LARGE SCALE GENOMIC DNA]</scope>
</reference>
<dbReference type="PANTHER" id="PTHR46098:SF1">
    <property type="entry name" value="TRNA (CYTOSINE(38)-C(5))-METHYLTRANSFERASE"/>
    <property type="match status" value="1"/>
</dbReference>
<dbReference type="InterPro" id="IPR050750">
    <property type="entry name" value="C5-MTase"/>
</dbReference>
<keyword evidence="3 4" id="KW-0949">S-adenosyl-L-methionine</keyword>
<dbReference type="SUPFAM" id="SSF53335">
    <property type="entry name" value="S-adenosyl-L-methionine-dependent methyltransferases"/>
    <property type="match status" value="1"/>
</dbReference>
<sequence>MEKIKLLSLFSGIGAFEKAFRNQNIPYELVAFSEIDTHAIKSYCAIHNERPELNLGDITKVDINKLPDFDMMTYGFPCTDISIAGDQEGFDEGSNTRSSTLWDAMKIAEAYKPKYMIAENVDNLVKPKFAEGFNKWLVQLEGLGYNTYYKILNALDYNVPQNRERVFVISIRKDVDKGTFQFPLEEKLQYVLEDVLQDESTIESKFYLSDEYMRRYIASTKTPKFPMGSAYTVLGTTVGTGKGTNWRSWVYDIKRPISTLTATDHKQPKQILINGKLRKLTPLEYWLLMGFDQSDYETAKLAGVSNTQLYRQAGNSIVVDVAEEILHNLFKV</sequence>
<evidence type="ECO:0000256" key="2">
    <source>
        <dbReference type="ARBA" id="ARBA00022679"/>
    </source>
</evidence>
<feature type="active site" evidence="4">
    <location>
        <position position="78"/>
    </location>
</feature>
<dbReference type="InterPro" id="IPR031303">
    <property type="entry name" value="C5_meth_CS"/>
</dbReference>
<dbReference type="Pfam" id="PF00145">
    <property type="entry name" value="DNA_methylase"/>
    <property type="match status" value="1"/>
</dbReference>
<dbReference type="PRINTS" id="PR00105">
    <property type="entry name" value="C5METTRFRASE"/>
</dbReference>
<evidence type="ECO:0000256" key="4">
    <source>
        <dbReference type="PROSITE-ProRule" id="PRU01016"/>
    </source>
</evidence>
<dbReference type="InterPro" id="IPR029063">
    <property type="entry name" value="SAM-dependent_MTases_sf"/>
</dbReference>
<dbReference type="OrthoDB" id="8328at10239"/>
<dbReference type="GeneID" id="24723118"/>
<dbReference type="PROSITE" id="PS51679">
    <property type="entry name" value="SAM_MT_C5"/>
    <property type="match status" value="1"/>
</dbReference>